<dbReference type="GO" id="GO:0017124">
    <property type="term" value="F:SH3 domain binding"/>
    <property type="evidence" value="ECO:0007669"/>
    <property type="project" value="TreeGrafter"/>
</dbReference>
<gene>
    <name evidence="1" type="ORF">OJAV_G00229000</name>
</gene>
<protein>
    <recommendedName>
        <fullName evidence="3">C2H2-type domain-containing protein</fullName>
    </recommendedName>
</protein>
<keyword evidence="2" id="KW-1185">Reference proteome</keyword>
<evidence type="ECO:0000313" key="1">
    <source>
        <dbReference type="EMBL" id="RVE55731.1"/>
    </source>
</evidence>
<reference evidence="1 2" key="1">
    <citation type="submission" date="2018-11" db="EMBL/GenBank/DDBJ databases">
        <authorList>
            <person name="Lopez-Roques C."/>
            <person name="Donnadieu C."/>
            <person name="Bouchez O."/>
            <person name="Klopp C."/>
            <person name="Cabau C."/>
            <person name="Zahm M."/>
        </authorList>
    </citation>
    <scope>NUCLEOTIDE SEQUENCE [LARGE SCALE GENOMIC DNA]</scope>
    <source>
        <strain evidence="1">RS831</strain>
        <tissue evidence="1">Whole body</tissue>
    </source>
</reference>
<reference evidence="1 2" key="2">
    <citation type="submission" date="2019-01" db="EMBL/GenBank/DDBJ databases">
        <title>A chromosome length genome reference of the Java medaka (oryzias javanicus).</title>
        <authorList>
            <person name="Herpin A."/>
            <person name="Takehana Y."/>
            <person name="Naruse K."/>
            <person name="Ansai S."/>
            <person name="Kawaguchi M."/>
        </authorList>
    </citation>
    <scope>NUCLEOTIDE SEQUENCE [LARGE SCALE GENOMIC DNA]</scope>
    <source>
        <strain evidence="1">RS831</strain>
        <tissue evidence="1">Whole body</tissue>
    </source>
</reference>
<evidence type="ECO:0000313" key="2">
    <source>
        <dbReference type="Proteomes" id="UP000283210"/>
    </source>
</evidence>
<dbReference type="GO" id="GO:0005829">
    <property type="term" value="C:cytosol"/>
    <property type="evidence" value="ECO:0007669"/>
    <property type="project" value="TreeGrafter"/>
</dbReference>
<proteinExistence type="predicted"/>
<evidence type="ECO:0008006" key="3">
    <source>
        <dbReference type="Google" id="ProtNLM"/>
    </source>
</evidence>
<dbReference type="GO" id="GO:0016020">
    <property type="term" value="C:membrane"/>
    <property type="evidence" value="ECO:0007669"/>
    <property type="project" value="TreeGrafter"/>
</dbReference>
<dbReference type="PANTHER" id="PTHR14435:SF2">
    <property type="entry name" value="ZINC FINGER PROTEIN 106"/>
    <property type="match status" value="1"/>
</dbReference>
<dbReference type="Proteomes" id="UP000283210">
    <property type="component" value="Chromosome 24"/>
</dbReference>
<dbReference type="InterPro" id="IPR042622">
    <property type="entry name" value="Znf106"/>
</dbReference>
<name>A0A3S2P9I3_ORYJA</name>
<dbReference type="EMBL" id="CM012460">
    <property type="protein sequence ID" value="RVE55731.1"/>
    <property type="molecule type" value="Genomic_DNA"/>
</dbReference>
<dbReference type="OrthoDB" id="8963750at2759"/>
<accession>A0A3S2P9I3</accession>
<dbReference type="GO" id="GO:0003723">
    <property type="term" value="F:RNA binding"/>
    <property type="evidence" value="ECO:0007669"/>
    <property type="project" value="InterPro"/>
</dbReference>
<dbReference type="PANTHER" id="PTHR14435">
    <property type="entry name" value="ZINC FINGER PROTEIN 106"/>
    <property type="match status" value="1"/>
</dbReference>
<dbReference type="AlphaFoldDB" id="A0A3S2P9I3"/>
<organism evidence="1 2">
    <name type="scientific">Oryzias javanicus</name>
    <name type="common">Javanese ricefish</name>
    <name type="synonym">Aplocheilus javanicus</name>
    <dbReference type="NCBI Taxonomy" id="123683"/>
    <lineage>
        <taxon>Eukaryota</taxon>
        <taxon>Metazoa</taxon>
        <taxon>Chordata</taxon>
        <taxon>Craniata</taxon>
        <taxon>Vertebrata</taxon>
        <taxon>Euteleostomi</taxon>
        <taxon>Actinopterygii</taxon>
        <taxon>Neopterygii</taxon>
        <taxon>Teleostei</taxon>
        <taxon>Neoteleostei</taxon>
        <taxon>Acanthomorphata</taxon>
        <taxon>Ovalentaria</taxon>
        <taxon>Atherinomorphae</taxon>
        <taxon>Beloniformes</taxon>
        <taxon>Adrianichthyidae</taxon>
        <taxon>Oryziinae</taxon>
        <taxon>Oryzias</taxon>
    </lineage>
</organism>
<sequence>MAAVQNPGKNATVKKPPNSVKNVAKIYCILCRKEYLKPDGHEHMHSMLHHRELEAVLGKNALHDCQACKKSSLGLNEYAEHISTAQHQARLKDLLAKNIKPVSVFKTLSKETIGKVLKRNKALKKRRTESFEKG</sequence>